<protein>
    <submittedName>
        <fullName evidence="6">LrgB family protein</fullName>
    </submittedName>
</protein>
<comment type="subcellular location">
    <subcellularLocation>
        <location evidence="1">Membrane</location>
        <topology evidence="1">Multi-pass membrane protein</topology>
    </subcellularLocation>
</comment>
<keyword evidence="2 5" id="KW-0812">Transmembrane</keyword>
<dbReference type="PANTHER" id="PTHR30249">
    <property type="entry name" value="PUTATIVE SEROTONIN TRANSPORTER"/>
    <property type="match status" value="1"/>
</dbReference>
<organism evidence="6 7">
    <name type="scientific">Uliginosibacterium sediminicola</name>
    <dbReference type="NCBI Taxonomy" id="2024550"/>
    <lineage>
        <taxon>Bacteria</taxon>
        <taxon>Pseudomonadati</taxon>
        <taxon>Pseudomonadota</taxon>
        <taxon>Betaproteobacteria</taxon>
        <taxon>Rhodocyclales</taxon>
        <taxon>Zoogloeaceae</taxon>
        <taxon>Uliginosibacterium</taxon>
    </lineage>
</organism>
<dbReference type="PANTHER" id="PTHR30249:SF0">
    <property type="entry name" value="PLASTIDAL GLYCOLATE_GLYCERATE TRANSLOCATOR 1, CHLOROPLASTIC"/>
    <property type="match status" value="1"/>
</dbReference>
<keyword evidence="3 5" id="KW-1133">Transmembrane helix</keyword>
<keyword evidence="7" id="KW-1185">Reference proteome</keyword>
<evidence type="ECO:0000313" key="6">
    <source>
        <dbReference type="EMBL" id="MEN3068536.1"/>
    </source>
</evidence>
<evidence type="ECO:0000256" key="2">
    <source>
        <dbReference type="ARBA" id="ARBA00022692"/>
    </source>
</evidence>
<proteinExistence type="predicted"/>
<feature type="transmembrane region" description="Helical" evidence="5">
    <location>
        <begin position="206"/>
        <end position="230"/>
    </location>
</feature>
<evidence type="ECO:0000256" key="1">
    <source>
        <dbReference type="ARBA" id="ARBA00004141"/>
    </source>
</evidence>
<evidence type="ECO:0000313" key="7">
    <source>
        <dbReference type="Proteomes" id="UP001410394"/>
    </source>
</evidence>
<reference evidence="6 7" key="1">
    <citation type="journal article" date="2018" name="Int. J. Syst. Evol. Microbiol.">
        <title>Uliginosibacterium sediminicola sp. nov., isolated from freshwater sediment.</title>
        <authorList>
            <person name="Hwang W.M."/>
            <person name="Kim S.M."/>
            <person name="Kang K."/>
            <person name="Ahn T.Y."/>
        </authorList>
    </citation>
    <scope>NUCLEOTIDE SEQUENCE [LARGE SCALE GENOMIC DNA]</scope>
    <source>
        <strain evidence="6 7">M1-21</strain>
    </source>
</reference>
<name>A0ABU9YXU6_9RHOO</name>
<accession>A0ABU9YXU6</accession>
<evidence type="ECO:0000256" key="3">
    <source>
        <dbReference type="ARBA" id="ARBA00022989"/>
    </source>
</evidence>
<comment type="caution">
    <text evidence="6">The sequence shown here is derived from an EMBL/GenBank/DDBJ whole genome shotgun (WGS) entry which is preliminary data.</text>
</comment>
<feature type="transmembrane region" description="Helical" evidence="5">
    <location>
        <begin position="34"/>
        <end position="53"/>
    </location>
</feature>
<dbReference type="Proteomes" id="UP001410394">
    <property type="component" value="Unassembled WGS sequence"/>
</dbReference>
<evidence type="ECO:0000256" key="5">
    <source>
        <dbReference type="SAM" id="Phobius"/>
    </source>
</evidence>
<gene>
    <name evidence="6" type="ORF">ABDB84_08595</name>
</gene>
<dbReference type="Pfam" id="PF04172">
    <property type="entry name" value="LrgB"/>
    <property type="match status" value="1"/>
</dbReference>
<feature type="transmembrane region" description="Helical" evidence="5">
    <location>
        <begin position="95"/>
        <end position="117"/>
    </location>
</feature>
<feature type="transmembrane region" description="Helical" evidence="5">
    <location>
        <begin position="6"/>
        <end position="22"/>
    </location>
</feature>
<dbReference type="RefSeq" id="WP_345919302.1">
    <property type="nucleotide sequence ID" value="NZ_JBDIVE010000003.1"/>
</dbReference>
<keyword evidence="4 5" id="KW-0472">Membrane</keyword>
<sequence>MKALLVHPAFWLTMTLLAYMLATRFHAFCQHNALSHPLLVCMALLIPLLLLTHTPYADYMNSVRGIHLLLAPATVALAVPLYTNLAHVRSMLRPLLIALVIGGLTGIISALLLGKLFGLPTHVLVSFSPKSVTTPIAMALAEKLGGDASIAAAAVVITGILGAMTAEYLLRALRVRDEAVQGFSMGLAAHGIGTSRAFHISHKAGAFASLGMSLNGIFTSLCLPLLLAVWPM</sequence>
<dbReference type="EMBL" id="JBDIVE010000003">
    <property type="protein sequence ID" value="MEN3068536.1"/>
    <property type="molecule type" value="Genomic_DNA"/>
</dbReference>
<evidence type="ECO:0000256" key="4">
    <source>
        <dbReference type="ARBA" id="ARBA00023136"/>
    </source>
</evidence>
<feature type="transmembrane region" description="Helical" evidence="5">
    <location>
        <begin position="148"/>
        <end position="170"/>
    </location>
</feature>
<feature type="transmembrane region" description="Helical" evidence="5">
    <location>
        <begin position="65"/>
        <end position="83"/>
    </location>
</feature>
<dbReference type="InterPro" id="IPR007300">
    <property type="entry name" value="CidB/LrgB"/>
</dbReference>